<proteinExistence type="predicted"/>
<feature type="region of interest" description="Disordered" evidence="1">
    <location>
        <begin position="449"/>
        <end position="477"/>
    </location>
</feature>
<dbReference type="RefSeq" id="WP_179838225.1">
    <property type="nucleotide sequence ID" value="NZ_BMRD01000003.1"/>
</dbReference>
<protein>
    <submittedName>
        <fullName evidence="2">Uncharacterized protein</fullName>
    </submittedName>
</protein>
<sequence>MIGKVTRGQSIARLLSYLYGSGKRNEHVDPHLVAGFRLPAALEPGTDTRGDRDYRHLVGVLTSPLDTLRHTPLALPIWQCSIRAAPADRRLSDEDWADIAEEVMHQTGLAPRGDDRACRWIAVRHAEDHIHLLAVLAREDGRNPNLRRDYFKVAHACHIVEDRYGLTPTAPADRTAAPRPTRAETELAHRKKWSEPPRSTLRRHVATAAAGAETEEDFFVALEQARVLVKVRESVRTPGEITGYAVALPGHTNREGQPVWFAGGKLAANLTLPKLRCRWSAPDEGRHFGQRSFSQAKLTRQERDAAYQQAARAAATATWQLRHIHDPAVRADLAAAASDVLHVTAAITGNRELARAADFYDRAAREPYGRPPSVTPYGTNLRTVARVLALSQIGGSHSHGPSLAGVLSHLIVQLAALIEAIAEHRQSQQRFAQAAAARKAAAQLTRLRQPTPRPTNPTLFRAPANDTHDTALRDSLPPASLCPSLPWRQIVPTDLPGLRPHRRRAPTLAAQRTSDQRSWRHTDNGRGVTTDATAY</sequence>
<evidence type="ECO:0000313" key="2">
    <source>
        <dbReference type="EMBL" id="NYE17961.1"/>
    </source>
</evidence>
<feature type="region of interest" description="Disordered" evidence="1">
    <location>
        <begin position="168"/>
        <end position="202"/>
    </location>
</feature>
<name>A0A7Y9KHV6_9ACTN</name>
<organism evidence="2 3">
    <name type="scientific">Actinomadura citrea</name>
    <dbReference type="NCBI Taxonomy" id="46158"/>
    <lineage>
        <taxon>Bacteria</taxon>
        <taxon>Bacillati</taxon>
        <taxon>Actinomycetota</taxon>
        <taxon>Actinomycetes</taxon>
        <taxon>Streptosporangiales</taxon>
        <taxon>Thermomonosporaceae</taxon>
        <taxon>Actinomadura</taxon>
    </lineage>
</organism>
<evidence type="ECO:0000256" key="1">
    <source>
        <dbReference type="SAM" id="MobiDB-lite"/>
    </source>
</evidence>
<feature type="compositionally biased region" description="Basic and acidic residues" evidence="1">
    <location>
        <begin position="514"/>
        <end position="524"/>
    </location>
</feature>
<feature type="region of interest" description="Disordered" evidence="1">
    <location>
        <begin position="493"/>
        <end position="535"/>
    </location>
</feature>
<keyword evidence="3" id="KW-1185">Reference proteome</keyword>
<feature type="compositionally biased region" description="Low complexity" evidence="1">
    <location>
        <begin position="168"/>
        <end position="180"/>
    </location>
</feature>
<dbReference type="AlphaFoldDB" id="A0A7Y9KHV6"/>
<comment type="caution">
    <text evidence="2">The sequence shown here is derived from an EMBL/GenBank/DDBJ whole genome shotgun (WGS) entry which is preliminary data.</text>
</comment>
<reference evidence="2 3" key="1">
    <citation type="submission" date="2020-07" db="EMBL/GenBank/DDBJ databases">
        <title>Sequencing the genomes of 1000 actinobacteria strains.</title>
        <authorList>
            <person name="Klenk H.-P."/>
        </authorList>
    </citation>
    <scope>NUCLEOTIDE SEQUENCE [LARGE SCALE GENOMIC DNA]</scope>
    <source>
        <strain evidence="2 3">DSM 43461</strain>
    </source>
</reference>
<accession>A0A7Y9KHV6</accession>
<dbReference type="Proteomes" id="UP000591272">
    <property type="component" value="Unassembled WGS sequence"/>
</dbReference>
<dbReference type="EMBL" id="JACCBT010000001">
    <property type="protein sequence ID" value="NYE17961.1"/>
    <property type="molecule type" value="Genomic_DNA"/>
</dbReference>
<gene>
    <name evidence="2" type="ORF">BJ999_008257</name>
</gene>
<evidence type="ECO:0000313" key="3">
    <source>
        <dbReference type="Proteomes" id="UP000591272"/>
    </source>
</evidence>